<dbReference type="RefSeq" id="WP_307480108.1">
    <property type="nucleotide sequence ID" value="NZ_JAUSUB010000046.1"/>
</dbReference>
<dbReference type="EMBL" id="JAUSUB010000046">
    <property type="protein sequence ID" value="MDQ0273679.1"/>
    <property type="molecule type" value="Genomic_DNA"/>
</dbReference>
<evidence type="ECO:0008006" key="3">
    <source>
        <dbReference type="Google" id="ProtNLM"/>
    </source>
</evidence>
<keyword evidence="2" id="KW-1185">Reference proteome</keyword>
<name>A0ABU0AS27_9BACI</name>
<evidence type="ECO:0000313" key="1">
    <source>
        <dbReference type="EMBL" id="MDQ0273679.1"/>
    </source>
</evidence>
<proteinExistence type="predicted"/>
<reference evidence="1 2" key="1">
    <citation type="submission" date="2023-07" db="EMBL/GenBank/DDBJ databases">
        <title>Genomic Encyclopedia of Type Strains, Phase IV (KMG-IV): sequencing the most valuable type-strain genomes for metagenomic binning, comparative biology and taxonomic classification.</title>
        <authorList>
            <person name="Goeker M."/>
        </authorList>
    </citation>
    <scope>NUCLEOTIDE SEQUENCE [LARGE SCALE GENOMIC DNA]</scope>
    <source>
        <strain evidence="1 2">DSM 23494</strain>
    </source>
</reference>
<evidence type="ECO:0000313" key="2">
    <source>
        <dbReference type="Proteomes" id="UP001238088"/>
    </source>
</evidence>
<comment type="caution">
    <text evidence="1">The sequence shown here is derived from an EMBL/GenBank/DDBJ whole genome shotgun (WGS) entry which is preliminary data.</text>
</comment>
<dbReference type="Proteomes" id="UP001238088">
    <property type="component" value="Unassembled WGS sequence"/>
</dbReference>
<gene>
    <name evidence="1" type="ORF">J2S17_005611</name>
</gene>
<accession>A0ABU0AS27</accession>
<protein>
    <recommendedName>
        <fullName evidence="3">DUF4367 domain-containing protein</fullName>
    </recommendedName>
</protein>
<sequence>MGGEVNDSLEVVFINDKTPINHYSIDVRPIKHKIPIRGVRDKDIKKSLILKNGVEALFINNPSSDVLVFESNNLQYKLSVDKRVSNKITSDILVKVANRIE</sequence>
<organism evidence="1 2">
    <name type="scientific">Cytobacillus purgationiresistens</name>
    <dbReference type="NCBI Taxonomy" id="863449"/>
    <lineage>
        <taxon>Bacteria</taxon>
        <taxon>Bacillati</taxon>
        <taxon>Bacillota</taxon>
        <taxon>Bacilli</taxon>
        <taxon>Bacillales</taxon>
        <taxon>Bacillaceae</taxon>
        <taxon>Cytobacillus</taxon>
    </lineage>
</organism>